<sequence>MPWWKMLNNLENKVEETAREKGGLLMNEWLVGQHATHVVCEASLVGKYLGQSNNLVTVSFTTDVPQPLWFLKKVKEMRSQRLVHLSADLACHLGMTMHNILGGNCRKDCDTIHDSRDIIKASRKENQSIAMIAKMRVKNRRTQDQVGSFTLPTRLSPFLYGF</sequence>
<dbReference type="AlphaFoldDB" id="A0AA35ZTG5"/>
<protein>
    <submittedName>
        <fullName evidence="1">Uncharacterized protein</fullName>
    </submittedName>
</protein>
<accession>A0AA35ZTG5</accession>
<dbReference type="Proteomes" id="UP001177003">
    <property type="component" value="Chromosome 8"/>
</dbReference>
<evidence type="ECO:0000313" key="1">
    <source>
        <dbReference type="EMBL" id="CAI9298053.1"/>
    </source>
</evidence>
<gene>
    <name evidence="1" type="ORF">LSALG_LOCUS36832</name>
</gene>
<evidence type="ECO:0000313" key="2">
    <source>
        <dbReference type="Proteomes" id="UP001177003"/>
    </source>
</evidence>
<reference evidence="1" key="1">
    <citation type="submission" date="2023-04" db="EMBL/GenBank/DDBJ databases">
        <authorList>
            <person name="Vijverberg K."/>
            <person name="Xiong W."/>
            <person name="Schranz E."/>
        </authorList>
    </citation>
    <scope>NUCLEOTIDE SEQUENCE</scope>
</reference>
<name>A0AA35ZTG5_LACSI</name>
<dbReference type="PANTHER" id="PTHR47576:SF3">
    <property type="entry name" value="BRCT DOMAIN-CONTAINING PROTEIN"/>
    <property type="match status" value="1"/>
</dbReference>
<dbReference type="EMBL" id="OX465084">
    <property type="protein sequence ID" value="CAI9298053.1"/>
    <property type="molecule type" value="Genomic_DNA"/>
</dbReference>
<organism evidence="1 2">
    <name type="scientific">Lactuca saligna</name>
    <name type="common">Willowleaf lettuce</name>
    <dbReference type="NCBI Taxonomy" id="75948"/>
    <lineage>
        <taxon>Eukaryota</taxon>
        <taxon>Viridiplantae</taxon>
        <taxon>Streptophyta</taxon>
        <taxon>Embryophyta</taxon>
        <taxon>Tracheophyta</taxon>
        <taxon>Spermatophyta</taxon>
        <taxon>Magnoliopsida</taxon>
        <taxon>eudicotyledons</taxon>
        <taxon>Gunneridae</taxon>
        <taxon>Pentapetalae</taxon>
        <taxon>asterids</taxon>
        <taxon>campanulids</taxon>
        <taxon>Asterales</taxon>
        <taxon>Asteraceae</taxon>
        <taxon>Cichorioideae</taxon>
        <taxon>Cichorieae</taxon>
        <taxon>Lactucinae</taxon>
        <taxon>Lactuca</taxon>
    </lineage>
</organism>
<dbReference type="PANTHER" id="PTHR47576">
    <property type="entry name" value="BRCT DOMAIN DNA REPAIR PROTEIN-RELATED"/>
    <property type="match status" value="1"/>
</dbReference>
<keyword evidence="2" id="KW-1185">Reference proteome</keyword>
<proteinExistence type="predicted"/>